<evidence type="ECO:0000259" key="2">
    <source>
        <dbReference type="PROSITE" id="PS51352"/>
    </source>
</evidence>
<dbReference type="InterPro" id="IPR013766">
    <property type="entry name" value="Thioredoxin_domain"/>
</dbReference>
<dbReference type="EMBL" id="JAVXUP010000617">
    <property type="protein sequence ID" value="KAK3024115.1"/>
    <property type="molecule type" value="Genomic_DNA"/>
</dbReference>
<dbReference type="SUPFAM" id="SSF52833">
    <property type="entry name" value="Thioredoxin-like"/>
    <property type="match status" value="1"/>
</dbReference>
<dbReference type="Proteomes" id="UP001188597">
    <property type="component" value="Unassembled WGS sequence"/>
</dbReference>
<dbReference type="InterPro" id="IPR039798">
    <property type="entry name" value="Sulfhydryl_oxidase"/>
</dbReference>
<organism evidence="3 4">
    <name type="scientific">Escallonia herrerae</name>
    <dbReference type="NCBI Taxonomy" id="1293975"/>
    <lineage>
        <taxon>Eukaryota</taxon>
        <taxon>Viridiplantae</taxon>
        <taxon>Streptophyta</taxon>
        <taxon>Embryophyta</taxon>
        <taxon>Tracheophyta</taxon>
        <taxon>Spermatophyta</taxon>
        <taxon>Magnoliopsida</taxon>
        <taxon>eudicotyledons</taxon>
        <taxon>Gunneridae</taxon>
        <taxon>Pentapetalae</taxon>
        <taxon>asterids</taxon>
        <taxon>campanulids</taxon>
        <taxon>Escalloniales</taxon>
        <taxon>Escalloniaceae</taxon>
        <taxon>Escallonia</taxon>
    </lineage>
</organism>
<evidence type="ECO:0000313" key="4">
    <source>
        <dbReference type="Proteomes" id="UP001188597"/>
    </source>
</evidence>
<gene>
    <name evidence="3" type="ORF">RJ639_043574</name>
</gene>
<dbReference type="InterPro" id="IPR036249">
    <property type="entry name" value="Thioredoxin-like_sf"/>
</dbReference>
<sequence>MSSLLMLLSLLLTSSVAASSSQSFPVSVGSRSILRAIVNNNGGDRPDFAVDLNSTNFDAVLRETPVTYAVVEFFAHWCPACRNYKPHYEKVARLFNGADAAHPGIILMTRVDCALKINTNLCDKFSVGHYPMLFWGPPSKFVSASWEPKQEKSEIRPIDDGRTADRLLSWINKQMGRSSIKFSKKRLTHFIHQAYDLRFALQQPKNRLLTDVGTEAAQGACMGQKPNRGVYRGRNY</sequence>
<keyword evidence="1" id="KW-0732">Signal</keyword>
<dbReference type="PANTHER" id="PTHR22897">
    <property type="entry name" value="QUIESCIN Q6-RELATED SULFHYDRYL OXIDASE"/>
    <property type="match status" value="1"/>
</dbReference>
<dbReference type="GO" id="GO:0000139">
    <property type="term" value="C:Golgi membrane"/>
    <property type="evidence" value="ECO:0007669"/>
    <property type="project" value="TreeGrafter"/>
</dbReference>
<dbReference type="PANTHER" id="PTHR22897:SF8">
    <property type="entry name" value="SULFHYDRYL OXIDASE"/>
    <property type="match status" value="1"/>
</dbReference>
<feature type="signal peptide" evidence="1">
    <location>
        <begin position="1"/>
        <end position="18"/>
    </location>
</feature>
<dbReference type="AlphaFoldDB" id="A0AA88WET5"/>
<evidence type="ECO:0000256" key="1">
    <source>
        <dbReference type="SAM" id="SignalP"/>
    </source>
</evidence>
<dbReference type="GO" id="GO:0005615">
    <property type="term" value="C:extracellular space"/>
    <property type="evidence" value="ECO:0007669"/>
    <property type="project" value="TreeGrafter"/>
</dbReference>
<name>A0AA88WET5_9ASTE</name>
<comment type="caution">
    <text evidence="3">The sequence shown here is derived from an EMBL/GenBank/DDBJ whole genome shotgun (WGS) entry which is preliminary data.</text>
</comment>
<dbReference type="GO" id="GO:0003756">
    <property type="term" value="F:protein disulfide isomerase activity"/>
    <property type="evidence" value="ECO:0007669"/>
    <property type="project" value="TreeGrafter"/>
</dbReference>
<dbReference type="PROSITE" id="PS00194">
    <property type="entry name" value="THIOREDOXIN_1"/>
    <property type="match status" value="1"/>
</dbReference>
<dbReference type="InterPro" id="IPR017937">
    <property type="entry name" value="Thioredoxin_CS"/>
</dbReference>
<dbReference type="FunFam" id="3.40.30.10:FF:000244">
    <property type="entry name" value="Sulfhydryl oxidase"/>
    <property type="match status" value="1"/>
</dbReference>
<proteinExistence type="predicted"/>
<evidence type="ECO:0000313" key="3">
    <source>
        <dbReference type="EMBL" id="KAK3024115.1"/>
    </source>
</evidence>
<dbReference type="PROSITE" id="PS51352">
    <property type="entry name" value="THIOREDOXIN_2"/>
    <property type="match status" value="1"/>
</dbReference>
<feature type="chain" id="PRO_5041701275" description="Thioredoxin domain-containing protein" evidence="1">
    <location>
        <begin position="19"/>
        <end position="236"/>
    </location>
</feature>
<protein>
    <recommendedName>
        <fullName evidence="2">Thioredoxin domain-containing protein</fullName>
    </recommendedName>
</protein>
<dbReference type="Gene3D" id="3.40.30.10">
    <property type="entry name" value="Glutaredoxin"/>
    <property type="match status" value="1"/>
</dbReference>
<dbReference type="Pfam" id="PF00085">
    <property type="entry name" value="Thioredoxin"/>
    <property type="match status" value="1"/>
</dbReference>
<dbReference type="GO" id="GO:0016971">
    <property type="term" value="F:flavin-dependent sulfhydryl oxidase activity"/>
    <property type="evidence" value="ECO:0007669"/>
    <property type="project" value="InterPro"/>
</dbReference>
<keyword evidence="4" id="KW-1185">Reference proteome</keyword>
<reference evidence="3" key="1">
    <citation type="submission" date="2022-12" db="EMBL/GenBank/DDBJ databases">
        <title>Draft genome assemblies for two species of Escallonia (Escalloniales).</title>
        <authorList>
            <person name="Chanderbali A."/>
            <person name="Dervinis C."/>
            <person name="Anghel I."/>
            <person name="Soltis D."/>
            <person name="Soltis P."/>
            <person name="Zapata F."/>
        </authorList>
    </citation>
    <scope>NUCLEOTIDE SEQUENCE</scope>
    <source>
        <strain evidence="3">UCBG64.0493</strain>
        <tissue evidence="3">Leaf</tissue>
    </source>
</reference>
<accession>A0AA88WET5</accession>
<feature type="domain" description="Thioredoxin" evidence="2">
    <location>
        <begin position="39"/>
        <end position="176"/>
    </location>
</feature>
<dbReference type="GO" id="GO:0006457">
    <property type="term" value="P:protein folding"/>
    <property type="evidence" value="ECO:0007669"/>
    <property type="project" value="TreeGrafter"/>
</dbReference>